<dbReference type="InterPro" id="IPR007709">
    <property type="entry name" value="N-FG_amidohydro"/>
</dbReference>
<keyword evidence="2" id="KW-1185">Reference proteome</keyword>
<dbReference type="AlphaFoldDB" id="A0A5B1CC78"/>
<dbReference type="Gene3D" id="3.40.630.40">
    <property type="entry name" value="Zn-dependent exopeptidases"/>
    <property type="match status" value="1"/>
</dbReference>
<sequence>MSVLLSCEQGGQSIPPELSFREDLEIPAVCHDPASEVAGELSRLLRVPLIQNKHASSLIDVRLSSHHRDLFGKQTRKWKPDDRQRLLDTIYFPYREKVRSAISHQLSRQPYVVHLSVQTFGLRSKSGKIRRTDVGLSYDPSHDDEVDFCLDLIDEMYDAAPMLRVRRNYPRRGSSDSITKSMRSEFRNQPYIGIELMLNRAWSERKTALRAEAIRGITLAISQIVNITAVANAA</sequence>
<dbReference type="GO" id="GO:0016787">
    <property type="term" value="F:hydrolase activity"/>
    <property type="evidence" value="ECO:0007669"/>
    <property type="project" value="UniProtKB-KW"/>
</dbReference>
<evidence type="ECO:0000313" key="1">
    <source>
        <dbReference type="EMBL" id="KAA1257841.1"/>
    </source>
</evidence>
<dbReference type="SUPFAM" id="SSF53187">
    <property type="entry name" value="Zn-dependent exopeptidases"/>
    <property type="match status" value="1"/>
</dbReference>
<name>A0A5B1CC78_9BACT</name>
<keyword evidence="1" id="KW-0378">Hydrolase</keyword>
<dbReference type="EMBL" id="VRLW01000001">
    <property type="protein sequence ID" value="KAA1257841.1"/>
    <property type="molecule type" value="Genomic_DNA"/>
</dbReference>
<reference evidence="1 2" key="1">
    <citation type="submission" date="2019-08" db="EMBL/GenBank/DDBJ databases">
        <title>Deep-cultivation of Planctomycetes and their phenomic and genomic characterization uncovers novel biology.</title>
        <authorList>
            <person name="Wiegand S."/>
            <person name="Jogler M."/>
            <person name="Boedeker C."/>
            <person name="Pinto D."/>
            <person name="Vollmers J."/>
            <person name="Rivas-Marin E."/>
            <person name="Kohn T."/>
            <person name="Peeters S.H."/>
            <person name="Heuer A."/>
            <person name="Rast P."/>
            <person name="Oberbeckmann S."/>
            <person name="Bunk B."/>
            <person name="Jeske O."/>
            <person name="Meyerdierks A."/>
            <person name="Storesund J.E."/>
            <person name="Kallscheuer N."/>
            <person name="Luecker S."/>
            <person name="Lage O.M."/>
            <person name="Pohl T."/>
            <person name="Merkel B.J."/>
            <person name="Hornburger P."/>
            <person name="Mueller R.-W."/>
            <person name="Bruemmer F."/>
            <person name="Labrenz M."/>
            <person name="Spormann A.M."/>
            <person name="Op Den Camp H."/>
            <person name="Overmann J."/>
            <person name="Amann R."/>
            <person name="Jetten M.S.M."/>
            <person name="Mascher T."/>
            <person name="Medema M.H."/>
            <person name="Devos D.P."/>
            <person name="Kaster A.-K."/>
            <person name="Ovreas L."/>
            <person name="Rohde M."/>
            <person name="Galperin M.Y."/>
            <person name="Jogler C."/>
        </authorList>
    </citation>
    <scope>NUCLEOTIDE SEQUENCE [LARGE SCALE GENOMIC DNA]</scope>
    <source>
        <strain evidence="1 2">LF1</strain>
    </source>
</reference>
<accession>A0A5B1CC78</accession>
<organism evidence="1 2">
    <name type="scientific">Rubripirellula obstinata</name>
    <dbReference type="NCBI Taxonomy" id="406547"/>
    <lineage>
        <taxon>Bacteria</taxon>
        <taxon>Pseudomonadati</taxon>
        <taxon>Planctomycetota</taxon>
        <taxon>Planctomycetia</taxon>
        <taxon>Pirellulales</taxon>
        <taxon>Pirellulaceae</taxon>
        <taxon>Rubripirellula</taxon>
    </lineage>
</organism>
<protein>
    <submittedName>
        <fullName evidence="1">N-formylglutamate amidohydrolase</fullName>
    </submittedName>
</protein>
<gene>
    <name evidence="1" type="ORF">LF1_03310</name>
</gene>
<dbReference type="Proteomes" id="UP000322699">
    <property type="component" value="Unassembled WGS sequence"/>
</dbReference>
<evidence type="ECO:0000313" key="2">
    <source>
        <dbReference type="Proteomes" id="UP000322699"/>
    </source>
</evidence>
<proteinExistence type="predicted"/>
<dbReference type="OrthoDB" id="9815326at2"/>
<dbReference type="Pfam" id="PF05013">
    <property type="entry name" value="FGase"/>
    <property type="match status" value="1"/>
</dbReference>
<comment type="caution">
    <text evidence="1">The sequence shown here is derived from an EMBL/GenBank/DDBJ whole genome shotgun (WGS) entry which is preliminary data.</text>
</comment>
<dbReference type="RefSeq" id="WP_068261938.1">
    <property type="nucleotide sequence ID" value="NZ_LWSK01000030.1"/>
</dbReference>